<accession>A0A1B6LWT7</accession>
<sequence length="177" mass="20032">DQLRNVCKTTMYADDTVITISDKTIDTLKLHADTALARTKIYCNNNELALNENKTVQINYTTRNKDVNLTLSGIQAEPSTKYLGVTVDEKLSWQQHIKTLCKKLCSGIYVLRRIMYISDLHASKTAYYSLFESHLRYGIVVWGGTSNANLEKALIQQKKGNKMPGRDQGARQLSRSL</sequence>
<dbReference type="AlphaFoldDB" id="A0A1B6LWT7"/>
<evidence type="ECO:0000313" key="2">
    <source>
        <dbReference type="EMBL" id="JAT28149.1"/>
    </source>
</evidence>
<gene>
    <name evidence="2" type="ORF">g.46013</name>
</gene>
<proteinExistence type="predicted"/>
<name>A0A1B6LWT7_9HEMI</name>
<organism evidence="2">
    <name type="scientific">Graphocephala atropunctata</name>
    <dbReference type="NCBI Taxonomy" id="36148"/>
    <lineage>
        <taxon>Eukaryota</taxon>
        <taxon>Metazoa</taxon>
        <taxon>Ecdysozoa</taxon>
        <taxon>Arthropoda</taxon>
        <taxon>Hexapoda</taxon>
        <taxon>Insecta</taxon>
        <taxon>Pterygota</taxon>
        <taxon>Neoptera</taxon>
        <taxon>Paraneoptera</taxon>
        <taxon>Hemiptera</taxon>
        <taxon>Auchenorrhyncha</taxon>
        <taxon>Membracoidea</taxon>
        <taxon>Cicadellidae</taxon>
        <taxon>Cicadellinae</taxon>
        <taxon>Cicadellini</taxon>
        <taxon>Graphocephala</taxon>
    </lineage>
</organism>
<reference evidence="2" key="1">
    <citation type="submission" date="2015-11" db="EMBL/GenBank/DDBJ databases">
        <title>De novo transcriptome assembly of four potential Pierce s Disease insect vectors from Arizona vineyards.</title>
        <authorList>
            <person name="Tassone E.E."/>
        </authorList>
    </citation>
    <scope>NUCLEOTIDE SEQUENCE</scope>
</reference>
<feature type="non-terminal residue" evidence="2">
    <location>
        <position position="1"/>
    </location>
</feature>
<feature type="region of interest" description="Disordered" evidence="1">
    <location>
        <begin position="157"/>
        <end position="177"/>
    </location>
</feature>
<evidence type="ECO:0000256" key="1">
    <source>
        <dbReference type="SAM" id="MobiDB-lite"/>
    </source>
</evidence>
<dbReference type="EMBL" id="GEBQ01011828">
    <property type="protein sequence ID" value="JAT28149.1"/>
    <property type="molecule type" value="Transcribed_RNA"/>
</dbReference>
<dbReference type="PANTHER" id="PTHR33332">
    <property type="entry name" value="REVERSE TRANSCRIPTASE DOMAIN-CONTAINING PROTEIN"/>
    <property type="match status" value="1"/>
</dbReference>
<protein>
    <submittedName>
        <fullName evidence="2">Uncharacterized protein</fullName>
    </submittedName>
</protein>